<dbReference type="PANTHER" id="PTHR34704">
    <property type="entry name" value="ATPASE"/>
    <property type="match status" value="1"/>
</dbReference>
<organism evidence="2 3">
    <name type="scientific">Prevotella pectinovora</name>
    <dbReference type="NCBI Taxonomy" id="1602169"/>
    <lineage>
        <taxon>Bacteria</taxon>
        <taxon>Pseudomonadati</taxon>
        <taxon>Bacteroidota</taxon>
        <taxon>Bacteroidia</taxon>
        <taxon>Bacteroidales</taxon>
        <taxon>Prevotellaceae</taxon>
        <taxon>Prevotella</taxon>
    </lineage>
</organism>
<sequence>MCDIIGRKKEIAELRRYYNSGRAEFVAVYGRRRVGKTFLVNEVFHDDMVFHHTGLSPYDRQRKVTLKAQLQNFYFSLIRHGMENIAQPKSWMEAFFLLERFLDTCDNGSRQVVFIDELPWMDTARSGFLTALEAFWNGWGNMRHNLLLIVCGSATSWMLDNLISNKGGLYGRLTGEIKLSPFTLKESEDFYASRGIKMSRYNVAQAYMVMGGIPFYMNFFNPAYSLAQNIDTLFFARNAKLGDEFERLFNSVFDNADDCMRIVRLLATRHAGFTRKEITEKTGLKANGDLTKMLKALAGSDFIIKYVPFGSGGRDERYKLVDSFCWFWLHFKESKEIKQEDYWQRHLRESDIASWRGIAFEEICFLHIAQIKQALNIGGVSSVESSYVVRGEGEHDGMQIDLIIERADDVVNLCEMKFYKSPFTLTRQYAQTLTTRLQKMEEKYPDYTFHLTYIGGTELAKNEYSDLFVSVLTLDDLFR</sequence>
<dbReference type="SUPFAM" id="SSF52540">
    <property type="entry name" value="P-loop containing nucleoside triphosphate hydrolases"/>
    <property type="match status" value="1"/>
</dbReference>
<keyword evidence="3" id="KW-1185">Reference proteome</keyword>
<evidence type="ECO:0000313" key="2">
    <source>
        <dbReference type="EMBL" id="KIP60548.1"/>
    </source>
</evidence>
<dbReference type="EMBL" id="JXQK01000080">
    <property type="protein sequence ID" value="KIP60548.1"/>
    <property type="molecule type" value="Genomic_DNA"/>
</dbReference>
<dbReference type="GO" id="GO:0005524">
    <property type="term" value="F:ATP binding"/>
    <property type="evidence" value="ECO:0007669"/>
    <property type="project" value="InterPro"/>
</dbReference>
<proteinExistence type="predicted"/>
<dbReference type="Pfam" id="PF01637">
    <property type="entry name" value="ATPase_2"/>
    <property type="match status" value="1"/>
</dbReference>
<name>A0A0D0I3H6_9BACT</name>
<dbReference type="InterPro" id="IPR011579">
    <property type="entry name" value="ATPase_dom"/>
</dbReference>
<accession>A0A0D0I3H6</accession>
<comment type="caution">
    <text evidence="2">The sequence shown here is derived from an EMBL/GenBank/DDBJ whole genome shotgun (WGS) entry which is preliminary data.</text>
</comment>
<dbReference type="RefSeq" id="WP_042519995.1">
    <property type="nucleotide sequence ID" value="NZ_JXQH01000015.1"/>
</dbReference>
<dbReference type="Gene3D" id="3.40.50.300">
    <property type="entry name" value="P-loop containing nucleotide triphosphate hydrolases"/>
    <property type="match status" value="1"/>
</dbReference>
<dbReference type="PANTHER" id="PTHR34704:SF1">
    <property type="entry name" value="ATPASE"/>
    <property type="match status" value="1"/>
</dbReference>
<dbReference type="AlphaFoldDB" id="A0A0D0I3H6"/>
<dbReference type="Proteomes" id="UP000032046">
    <property type="component" value="Unassembled WGS sequence"/>
</dbReference>
<protein>
    <recommendedName>
        <fullName evidence="1">ATPase domain-containing protein</fullName>
    </recommendedName>
</protein>
<evidence type="ECO:0000313" key="3">
    <source>
        <dbReference type="Proteomes" id="UP000032046"/>
    </source>
</evidence>
<evidence type="ECO:0000259" key="1">
    <source>
        <dbReference type="Pfam" id="PF01637"/>
    </source>
</evidence>
<dbReference type="InterPro" id="IPR027417">
    <property type="entry name" value="P-loop_NTPase"/>
</dbReference>
<feature type="domain" description="ATPase" evidence="1">
    <location>
        <begin position="7"/>
        <end position="216"/>
    </location>
</feature>
<gene>
    <name evidence="2" type="ORF">ST44_11155</name>
</gene>
<reference evidence="2 3" key="1">
    <citation type="submission" date="2015-01" db="EMBL/GenBank/DDBJ databases">
        <title>Comparative genomics of non-oral Prevotella species.</title>
        <authorList>
            <person name="Accetto T."/>
            <person name="Nograsek B."/>
            <person name="Avgustin G."/>
        </authorList>
    </citation>
    <scope>NUCLEOTIDE SEQUENCE [LARGE SCALE GENOMIC DNA]</scope>
    <source>
        <strain evidence="2 3">P5-119</strain>
    </source>
</reference>
<dbReference type="STRING" id="1602171.ST44_11155"/>